<gene>
    <name evidence="1" type="ORF">PR048_019509</name>
</gene>
<accession>A0ABQ9H3N3</accession>
<sequence>MSWEVPADLLLDEWKLLQREEGTSTASMPVDVDWSQFMELKDEWSTGPKYSTVAKIVKAALSLSHGSADVERGFLSSCRTLTTYRDWKSKRTLNVLMTVKGVLKN</sequence>
<evidence type="ECO:0000313" key="1">
    <source>
        <dbReference type="EMBL" id="KAJ8878906.1"/>
    </source>
</evidence>
<dbReference type="EMBL" id="JARBHB010000007">
    <property type="protein sequence ID" value="KAJ8878906.1"/>
    <property type="molecule type" value="Genomic_DNA"/>
</dbReference>
<dbReference type="Proteomes" id="UP001159363">
    <property type="component" value="Chromosome 6"/>
</dbReference>
<organism evidence="1 2">
    <name type="scientific">Dryococelus australis</name>
    <dbReference type="NCBI Taxonomy" id="614101"/>
    <lineage>
        <taxon>Eukaryota</taxon>
        <taxon>Metazoa</taxon>
        <taxon>Ecdysozoa</taxon>
        <taxon>Arthropoda</taxon>
        <taxon>Hexapoda</taxon>
        <taxon>Insecta</taxon>
        <taxon>Pterygota</taxon>
        <taxon>Neoptera</taxon>
        <taxon>Polyneoptera</taxon>
        <taxon>Phasmatodea</taxon>
        <taxon>Verophasmatodea</taxon>
        <taxon>Anareolatae</taxon>
        <taxon>Phasmatidae</taxon>
        <taxon>Eurycanthinae</taxon>
        <taxon>Dryococelus</taxon>
    </lineage>
</organism>
<comment type="caution">
    <text evidence="1">The sequence shown here is derived from an EMBL/GenBank/DDBJ whole genome shotgun (WGS) entry which is preliminary data.</text>
</comment>
<evidence type="ECO:0000313" key="2">
    <source>
        <dbReference type="Proteomes" id="UP001159363"/>
    </source>
</evidence>
<name>A0ABQ9H3N3_9NEOP</name>
<keyword evidence="2" id="KW-1185">Reference proteome</keyword>
<reference evidence="1 2" key="1">
    <citation type="submission" date="2023-02" db="EMBL/GenBank/DDBJ databases">
        <title>LHISI_Scaffold_Assembly.</title>
        <authorList>
            <person name="Stuart O.P."/>
            <person name="Cleave R."/>
            <person name="Magrath M.J.L."/>
            <person name="Mikheyev A.S."/>
        </authorList>
    </citation>
    <scope>NUCLEOTIDE SEQUENCE [LARGE SCALE GENOMIC DNA]</scope>
    <source>
        <strain evidence="1">Daus_M_001</strain>
        <tissue evidence="1">Leg muscle</tissue>
    </source>
</reference>
<evidence type="ECO:0008006" key="3">
    <source>
        <dbReference type="Google" id="ProtNLM"/>
    </source>
</evidence>
<protein>
    <recommendedName>
        <fullName evidence="3">HAT C-terminal dimerisation domain-containing protein</fullName>
    </recommendedName>
</protein>
<proteinExistence type="predicted"/>